<gene>
    <name evidence="1" type="ORF">B0H63DRAFT_513919</name>
</gene>
<evidence type="ECO:0000313" key="1">
    <source>
        <dbReference type="EMBL" id="KAK3372529.1"/>
    </source>
</evidence>
<organism evidence="1 2">
    <name type="scientific">Podospora didyma</name>
    <dbReference type="NCBI Taxonomy" id="330526"/>
    <lineage>
        <taxon>Eukaryota</taxon>
        <taxon>Fungi</taxon>
        <taxon>Dikarya</taxon>
        <taxon>Ascomycota</taxon>
        <taxon>Pezizomycotina</taxon>
        <taxon>Sordariomycetes</taxon>
        <taxon>Sordariomycetidae</taxon>
        <taxon>Sordariales</taxon>
        <taxon>Podosporaceae</taxon>
        <taxon>Podospora</taxon>
    </lineage>
</organism>
<dbReference type="Proteomes" id="UP001285441">
    <property type="component" value="Unassembled WGS sequence"/>
</dbReference>
<name>A0AAE0K9U1_9PEZI</name>
<dbReference type="EMBL" id="JAULSW010000008">
    <property type="protein sequence ID" value="KAK3372529.1"/>
    <property type="molecule type" value="Genomic_DNA"/>
</dbReference>
<keyword evidence="2" id="KW-1185">Reference proteome</keyword>
<reference evidence="1" key="2">
    <citation type="submission" date="2023-06" db="EMBL/GenBank/DDBJ databases">
        <authorList>
            <consortium name="Lawrence Berkeley National Laboratory"/>
            <person name="Haridas S."/>
            <person name="Hensen N."/>
            <person name="Bonometti L."/>
            <person name="Westerberg I."/>
            <person name="Brannstrom I.O."/>
            <person name="Guillou S."/>
            <person name="Cros-Aarteil S."/>
            <person name="Calhoun S."/>
            <person name="Kuo A."/>
            <person name="Mondo S."/>
            <person name="Pangilinan J."/>
            <person name="Riley R."/>
            <person name="LaButti K."/>
            <person name="Andreopoulos B."/>
            <person name="Lipzen A."/>
            <person name="Chen C."/>
            <person name="Yanf M."/>
            <person name="Daum C."/>
            <person name="Ng V."/>
            <person name="Clum A."/>
            <person name="Steindorff A."/>
            <person name="Ohm R."/>
            <person name="Martin F."/>
            <person name="Silar P."/>
            <person name="Natvig D."/>
            <person name="Lalanne C."/>
            <person name="Gautier V."/>
            <person name="Ament-velasquez S.L."/>
            <person name="Kruys A."/>
            <person name="Hutchinson M.I."/>
            <person name="Powell A.J."/>
            <person name="Barry K."/>
            <person name="Miller A.N."/>
            <person name="Grigoriev I.V."/>
            <person name="Debuchy R."/>
            <person name="Gladieux P."/>
            <person name="Thoren M.H."/>
            <person name="Johannesson H."/>
        </authorList>
    </citation>
    <scope>NUCLEOTIDE SEQUENCE</scope>
    <source>
        <strain evidence="1">CBS 232.78</strain>
    </source>
</reference>
<reference evidence="1" key="1">
    <citation type="journal article" date="2023" name="Mol. Phylogenet. Evol.">
        <title>Genome-scale phylogeny and comparative genomics of the fungal order Sordariales.</title>
        <authorList>
            <person name="Hensen N."/>
            <person name="Bonometti L."/>
            <person name="Westerberg I."/>
            <person name="Brannstrom I.O."/>
            <person name="Guillou S."/>
            <person name="Cros-Aarteil S."/>
            <person name="Calhoun S."/>
            <person name="Haridas S."/>
            <person name="Kuo A."/>
            <person name="Mondo S."/>
            <person name="Pangilinan J."/>
            <person name="Riley R."/>
            <person name="LaButti K."/>
            <person name="Andreopoulos B."/>
            <person name="Lipzen A."/>
            <person name="Chen C."/>
            <person name="Yan M."/>
            <person name="Daum C."/>
            <person name="Ng V."/>
            <person name="Clum A."/>
            <person name="Steindorff A."/>
            <person name="Ohm R.A."/>
            <person name="Martin F."/>
            <person name="Silar P."/>
            <person name="Natvig D.O."/>
            <person name="Lalanne C."/>
            <person name="Gautier V."/>
            <person name="Ament-Velasquez S.L."/>
            <person name="Kruys A."/>
            <person name="Hutchinson M.I."/>
            <person name="Powell A.J."/>
            <person name="Barry K."/>
            <person name="Miller A.N."/>
            <person name="Grigoriev I.V."/>
            <person name="Debuchy R."/>
            <person name="Gladieux P."/>
            <person name="Hiltunen Thoren M."/>
            <person name="Johannesson H."/>
        </authorList>
    </citation>
    <scope>NUCLEOTIDE SEQUENCE</scope>
    <source>
        <strain evidence="1">CBS 232.78</strain>
    </source>
</reference>
<dbReference type="AlphaFoldDB" id="A0AAE0K9U1"/>
<evidence type="ECO:0000313" key="2">
    <source>
        <dbReference type="Proteomes" id="UP001285441"/>
    </source>
</evidence>
<accession>A0AAE0K9U1</accession>
<comment type="caution">
    <text evidence="1">The sequence shown here is derived from an EMBL/GenBank/DDBJ whole genome shotgun (WGS) entry which is preliminary data.</text>
</comment>
<sequence length="226" mass="24075">MTLESAELVLVNRRRTTVHNTHHGAQERPKGGATPLSVLLLSLAACDRMAVSVLPSDNALGGRYPLANAFVHDLWRATVLAPSLSALAGAVVLGFMHALDRSSSPRWLTVLSSSFRESTPSELIANKLSVSVHHLTGALPMVKSTASSLASGQSAHGVLEAAVQESGQASLSTSVLGQNAGSQRTTTRGLRMVVWPWRGPWALGVKVPSVQRYFRAPVQSARPVRF</sequence>
<protein>
    <submittedName>
        <fullName evidence="1">Uncharacterized protein</fullName>
    </submittedName>
</protein>
<proteinExistence type="predicted"/>